<keyword evidence="1" id="KW-0812">Transmembrane</keyword>
<evidence type="ECO:0000256" key="1">
    <source>
        <dbReference type="SAM" id="Phobius"/>
    </source>
</evidence>
<feature type="transmembrane region" description="Helical" evidence="1">
    <location>
        <begin position="78"/>
        <end position="99"/>
    </location>
</feature>
<organism evidence="2 3">
    <name type="scientific">Syntrophaceticus schinkii</name>
    <dbReference type="NCBI Taxonomy" id="499207"/>
    <lineage>
        <taxon>Bacteria</taxon>
        <taxon>Bacillati</taxon>
        <taxon>Bacillota</taxon>
        <taxon>Clostridia</taxon>
        <taxon>Thermoanaerobacterales</taxon>
        <taxon>Thermoanaerobacterales Family III. Incertae Sedis</taxon>
        <taxon>Syntrophaceticus</taxon>
    </lineage>
</organism>
<dbReference type="AlphaFoldDB" id="A0A0B7MMY8"/>
<proteinExistence type="predicted"/>
<keyword evidence="1" id="KW-0472">Membrane</keyword>
<keyword evidence="3" id="KW-1185">Reference proteome</keyword>
<keyword evidence="1" id="KW-1133">Transmembrane helix</keyword>
<evidence type="ECO:0000313" key="2">
    <source>
        <dbReference type="EMBL" id="CEO89316.1"/>
    </source>
</evidence>
<feature type="transmembrane region" description="Helical" evidence="1">
    <location>
        <begin position="106"/>
        <end position="126"/>
    </location>
</feature>
<evidence type="ECO:0000313" key="3">
    <source>
        <dbReference type="Proteomes" id="UP000046155"/>
    </source>
</evidence>
<name>A0A0B7MMY8_9FIRM</name>
<accession>A0A0B7MMY8</accession>
<protein>
    <submittedName>
        <fullName evidence="2">Uncharacterized protein</fullName>
    </submittedName>
</protein>
<sequence length="152" mass="17448">MTRSNDRKAPPVMKQDRAKIWIRTVIFAVFFTLFGLALYRDIQMRYFSYLWALITFLPCLVIGFWMCRLVPMQVHSEFQVITFSFDRIYFALILTLVILKAITGKVLYITVLADVIMCVILGLMVGRLSGICLRVHGLKGRFSKPDGSRSGT</sequence>
<feature type="transmembrane region" description="Helical" evidence="1">
    <location>
        <begin position="46"/>
        <end position="66"/>
    </location>
</feature>
<dbReference type="RefSeq" id="WP_044665292.1">
    <property type="nucleotide sequence ID" value="NZ_CDRZ01000241.1"/>
</dbReference>
<dbReference type="Proteomes" id="UP000046155">
    <property type="component" value="Unassembled WGS sequence"/>
</dbReference>
<dbReference type="EMBL" id="CDRZ01000241">
    <property type="protein sequence ID" value="CEO89316.1"/>
    <property type="molecule type" value="Genomic_DNA"/>
</dbReference>
<reference evidence="3" key="1">
    <citation type="submission" date="2015-01" db="EMBL/GenBank/DDBJ databases">
        <authorList>
            <person name="Manzoor Shahid"/>
            <person name="Zubair Saima"/>
        </authorList>
    </citation>
    <scope>NUCLEOTIDE SEQUENCE [LARGE SCALE GENOMIC DNA]</scope>
    <source>
        <strain evidence="3">Sp3</strain>
    </source>
</reference>
<feature type="transmembrane region" description="Helical" evidence="1">
    <location>
        <begin position="20"/>
        <end position="39"/>
    </location>
</feature>
<gene>
    <name evidence="2" type="ORF">SSCH_440023</name>
</gene>